<feature type="region of interest" description="Disordered" evidence="1">
    <location>
        <begin position="59"/>
        <end position="194"/>
    </location>
</feature>
<evidence type="ECO:0000313" key="2">
    <source>
        <dbReference type="EMBL" id="KAF9066741.1"/>
    </source>
</evidence>
<dbReference type="Proteomes" id="UP000772434">
    <property type="component" value="Unassembled WGS sequence"/>
</dbReference>
<accession>A0A9P5PJL1</accession>
<gene>
    <name evidence="2" type="ORF">BDP27DRAFT_1365386</name>
</gene>
<reference evidence="2" key="1">
    <citation type="submission" date="2020-11" db="EMBL/GenBank/DDBJ databases">
        <authorList>
            <consortium name="DOE Joint Genome Institute"/>
            <person name="Ahrendt S."/>
            <person name="Riley R."/>
            <person name="Andreopoulos W."/>
            <person name="Labutti K."/>
            <person name="Pangilinan J."/>
            <person name="Ruiz-Duenas F.J."/>
            <person name="Barrasa J.M."/>
            <person name="Sanchez-Garcia M."/>
            <person name="Camarero S."/>
            <person name="Miyauchi S."/>
            <person name="Serrano A."/>
            <person name="Linde D."/>
            <person name="Babiker R."/>
            <person name="Drula E."/>
            <person name="Ayuso-Fernandez I."/>
            <person name="Pacheco R."/>
            <person name="Padilla G."/>
            <person name="Ferreira P."/>
            <person name="Barriuso J."/>
            <person name="Kellner H."/>
            <person name="Castanera R."/>
            <person name="Alfaro M."/>
            <person name="Ramirez L."/>
            <person name="Pisabarro A.G."/>
            <person name="Kuo A."/>
            <person name="Tritt A."/>
            <person name="Lipzen A."/>
            <person name="He G."/>
            <person name="Yan M."/>
            <person name="Ng V."/>
            <person name="Cullen D."/>
            <person name="Martin F."/>
            <person name="Rosso M.-N."/>
            <person name="Henrissat B."/>
            <person name="Hibbett D."/>
            <person name="Martinez A.T."/>
            <person name="Grigoriev I.V."/>
        </authorList>
    </citation>
    <scope>NUCLEOTIDE SEQUENCE</scope>
    <source>
        <strain evidence="2">AH 40177</strain>
    </source>
</reference>
<comment type="caution">
    <text evidence="2">The sequence shown here is derived from an EMBL/GenBank/DDBJ whole genome shotgun (WGS) entry which is preliminary data.</text>
</comment>
<organism evidence="2 3">
    <name type="scientific">Rhodocollybia butyracea</name>
    <dbReference type="NCBI Taxonomy" id="206335"/>
    <lineage>
        <taxon>Eukaryota</taxon>
        <taxon>Fungi</taxon>
        <taxon>Dikarya</taxon>
        <taxon>Basidiomycota</taxon>
        <taxon>Agaricomycotina</taxon>
        <taxon>Agaricomycetes</taxon>
        <taxon>Agaricomycetidae</taxon>
        <taxon>Agaricales</taxon>
        <taxon>Marasmiineae</taxon>
        <taxon>Omphalotaceae</taxon>
        <taxon>Rhodocollybia</taxon>
    </lineage>
</organism>
<feature type="compositionally biased region" description="Polar residues" evidence="1">
    <location>
        <begin position="68"/>
        <end position="91"/>
    </location>
</feature>
<feature type="compositionally biased region" description="Polar residues" evidence="1">
    <location>
        <begin position="144"/>
        <end position="156"/>
    </location>
</feature>
<proteinExistence type="predicted"/>
<evidence type="ECO:0000256" key="1">
    <source>
        <dbReference type="SAM" id="MobiDB-lite"/>
    </source>
</evidence>
<name>A0A9P5PJL1_9AGAR</name>
<protein>
    <submittedName>
        <fullName evidence="2">Uncharacterized protein</fullName>
    </submittedName>
</protein>
<feature type="compositionally biased region" description="Polar residues" evidence="1">
    <location>
        <begin position="173"/>
        <end position="193"/>
    </location>
</feature>
<dbReference type="EMBL" id="JADNRY010000082">
    <property type="protein sequence ID" value="KAF9066741.1"/>
    <property type="molecule type" value="Genomic_DNA"/>
</dbReference>
<sequence length="314" mass="34704">MVYGDLNLNLNDHPNSFNSNLSSSSTSISGLSRVDSSWAYPYSYNSNSVPHLYRADERKPGMKDMDVGNNSKSSTSGQEGYSQVVQATPSTRPRARKRAFHSSMDVDNDRNNTNITTNRKRTRGEHDYDGDAADTRPTARLSRHVSQSTAGPSSKADTVPVERIPKTPVPIRNPNSNPKLPSRTTKLKPSNPNLHVRASRTTEDLQPNEALTAVKPALYSHQPEVPKVIPVSDMGNDTRFRGRGRGTGVDSGFVEGVKLATTGTNIGVRNRLEWELRTVMDFSVMTQRLLLLLLLAPLCLLDPLRRHHIVSLPP</sequence>
<evidence type="ECO:0000313" key="3">
    <source>
        <dbReference type="Proteomes" id="UP000772434"/>
    </source>
</evidence>
<keyword evidence="3" id="KW-1185">Reference proteome</keyword>
<dbReference type="AlphaFoldDB" id="A0A9P5PJL1"/>